<protein>
    <submittedName>
        <fullName evidence="1">Uncharacterized protein</fullName>
    </submittedName>
</protein>
<dbReference type="AlphaFoldDB" id="A0A840MZA4"/>
<dbReference type="Proteomes" id="UP000521227">
    <property type="component" value="Unassembled WGS sequence"/>
</dbReference>
<organism evidence="1 2">
    <name type="scientific">Afipia massiliensis</name>
    <dbReference type="NCBI Taxonomy" id="211460"/>
    <lineage>
        <taxon>Bacteria</taxon>
        <taxon>Pseudomonadati</taxon>
        <taxon>Pseudomonadota</taxon>
        <taxon>Alphaproteobacteria</taxon>
        <taxon>Hyphomicrobiales</taxon>
        <taxon>Nitrobacteraceae</taxon>
        <taxon>Afipia</taxon>
    </lineage>
</organism>
<evidence type="ECO:0000313" key="1">
    <source>
        <dbReference type="EMBL" id="MBB5053163.1"/>
    </source>
</evidence>
<gene>
    <name evidence="1" type="ORF">HNQ36_003154</name>
</gene>
<proteinExistence type="predicted"/>
<accession>A0A840MZA4</accession>
<dbReference type="RefSeq" id="WP_184086537.1">
    <property type="nucleotide sequence ID" value="NZ_JACHIJ010000004.1"/>
</dbReference>
<sequence>MPAREPRRVVVTAEQAAAVQIDAKQTLDAQLIGGWLALQGGVRFPLGCDSGAPVRYFADGTYAGPGARGTWRLQDGELTEVVTEVDAEAGDASVKIGKPYKGRIVWQGPDTFVRTFADGADLTFCRCPSAEAAAVTAGRTRKSSGVSGDASPPGRVIAIPAIVHALKTPAPRRRPRVPRLPNTLYANR</sequence>
<dbReference type="EMBL" id="JACHIJ010000004">
    <property type="protein sequence ID" value="MBB5053163.1"/>
    <property type="molecule type" value="Genomic_DNA"/>
</dbReference>
<comment type="caution">
    <text evidence="1">The sequence shown here is derived from an EMBL/GenBank/DDBJ whole genome shotgun (WGS) entry which is preliminary data.</text>
</comment>
<name>A0A840MZA4_9BRAD</name>
<reference evidence="1 2" key="1">
    <citation type="submission" date="2020-08" db="EMBL/GenBank/DDBJ databases">
        <title>Genomic Encyclopedia of Type Strains, Phase IV (KMG-IV): sequencing the most valuable type-strain genomes for metagenomic binning, comparative biology and taxonomic classification.</title>
        <authorList>
            <person name="Goeker M."/>
        </authorList>
    </citation>
    <scope>NUCLEOTIDE SEQUENCE [LARGE SCALE GENOMIC DNA]</scope>
    <source>
        <strain evidence="1 2">DSM 17498</strain>
    </source>
</reference>
<evidence type="ECO:0000313" key="2">
    <source>
        <dbReference type="Proteomes" id="UP000521227"/>
    </source>
</evidence>